<dbReference type="Pfam" id="PF03061">
    <property type="entry name" value="4HBT"/>
    <property type="match status" value="1"/>
</dbReference>
<dbReference type="EC" id="3.1.2.20" evidence="5"/>
<dbReference type="NCBIfam" id="TIGR00369">
    <property type="entry name" value="unchar_dom_1"/>
    <property type="match status" value="1"/>
</dbReference>
<evidence type="ECO:0000256" key="5">
    <source>
        <dbReference type="ARBA" id="ARBA00038894"/>
    </source>
</evidence>
<keyword evidence="1" id="KW-0378">Hydrolase</keyword>
<comment type="caution">
    <text evidence="9">The sequence shown here is derived from an EMBL/GenBank/DDBJ whole genome shotgun (WGS) entry which is preliminary data.</text>
</comment>
<dbReference type="Gene3D" id="3.10.129.10">
    <property type="entry name" value="Hotdog Thioesterase"/>
    <property type="match status" value="1"/>
</dbReference>
<evidence type="ECO:0000313" key="10">
    <source>
        <dbReference type="Proteomes" id="UP000664658"/>
    </source>
</evidence>
<comment type="catalytic activity">
    <reaction evidence="7">
        <text>a medium-chain fatty acyl-CoA + H2O = a medium-chain fatty acid + CoA + H(+)</text>
        <dbReference type="Rhea" id="RHEA:68184"/>
        <dbReference type="ChEBI" id="CHEBI:15377"/>
        <dbReference type="ChEBI" id="CHEBI:15378"/>
        <dbReference type="ChEBI" id="CHEBI:57287"/>
        <dbReference type="ChEBI" id="CHEBI:59558"/>
        <dbReference type="ChEBI" id="CHEBI:90546"/>
    </reaction>
</comment>
<evidence type="ECO:0000256" key="1">
    <source>
        <dbReference type="ARBA" id="ARBA00022801"/>
    </source>
</evidence>
<dbReference type="RefSeq" id="WP_039046430.1">
    <property type="nucleotide sequence ID" value="NZ_CP050969.1"/>
</dbReference>
<dbReference type="CDD" id="cd03443">
    <property type="entry name" value="PaaI_thioesterase"/>
    <property type="match status" value="1"/>
</dbReference>
<sequence length="156" mass="17018">MPSPYLSVAQARDFIGQIFMQDMPFNRLLDMQLTQNDADLVEIRVPMRDELIGNPHHRILHGGVTAAILDVVGGILAATSALTQGEQLTEALLAERLGKVGTIDLRIDYLRPGRGQMLIATGHLIRAGNKVAVTRMELHNEHGTHIAFGTGTYLVG</sequence>
<dbReference type="GeneID" id="69704987"/>
<dbReference type="AlphaFoldDB" id="A0A379CJP7"/>
<dbReference type="PANTHER" id="PTHR43240">
    <property type="entry name" value="1,4-DIHYDROXY-2-NAPHTHOYL-COA THIOESTERASE 1"/>
    <property type="match status" value="1"/>
</dbReference>
<evidence type="ECO:0000256" key="6">
    <source>
        <dbReference type="ARBA" id="ARBA00040062"/>
    </source>
</evidence>
<dbReference type="NCBIfam" id="NF008675">
    <property type="entry name" value="PRK11688.1"/>
    <property type="match status" value="1"/>
</dbReference>
<evidence type="ECO:0000256" key="4">
    <source>
        <dbReference type="ARBA" id="ARBA00038381"/>
    </source>
</evidence>
<comment type="catalytic activity">
    <reaction evidence="2">
        <text>a fatty acyl-CoA + H2O = a fatty acid + CoA + H(+)</text>
        <dbReference type="Rhea" id="RHEA:16781"/>
        <dbReference type="ChEBI" id="CHEBI:15377"/>
        <dbReference type="ChEBI" id="CHEBI:15378"/>
        <dbReference type="ChEBI" id="CHEBI:28868"/>
        <dbReference type="ChEBI" id="CHEBI:57287"/>
        <dbReference type="ChEBI" id="CHEBI:77636"/>
        <dbReference type="EC" id="3.1.2.20"/>
    </reaction>
</comment>
<protein>
    <recommendedName>
        <fullName evidence="6">Medium/long-chain acyl-CoA thioesterase YigI</fullName>
        <ecNumber evidence="5">3.1.2.20</ecNumber>
    </recommendedName>
</protein>
<dbReference type="InterPro" id="IPR029069">
    <property type="entry name" value="HotDog_dom_sf"/>
</dbReference>
<comment type="similarity">
    <text evidence="4">Belongs to the YigI thioesterase family.</text>
</comment>
<dbReference type="EMBL" id="JAFNAA010000003">
    <property type="protein sequence ID" value="MBO1107339.1"/>
    <property type="molecule type" value="Genomic_DNA"/>
</dbReference>
<proteinExistence type="inferred from homology"/>
<dbReference type="InterPro" id="IPR003736">
    <property type="entry name" value="PAAI_dom"/>
</dbReference>
<name>A0A379CJP7_PLESH</name>
<evidence type="ECO:0000256" key="2">
    <source>
        <dbReference type="ARBA" id="ARBA00035880"/>
    </source>
</evidence>
<reference evidence="9" key="1">
    <citation type="submission" date="2021-03" db="EMBL/GenBank/DDBJ databases">
        <title>Plesiomonas shigelloides zfcc0051, isolated from zebrafish feces.</title>
        <authorList>
            <person name="Vanderhoek Z."/>
            <person name="Gaulke C."/>
        </authorList>
    </citation>
    <scope>NUCLEOTIDE SEQUENCE</scope>
    <source>
        <strain evidence="9">Zfcc0051</strain>
    </source>
</reference>
<dbReference type="SUPFAM" id="SSF54637">
    <property type="entry name" value="Thioesterase/thiol ester dehydrase-isomerase"/>
    <property type="match status" value="1"/>
</dbReference>
<feature type="domain" description="Thioesterase" evidence="8">
    <location>
        <begin position="59"/>
        <end position="144"/>
    </location>
</feature>
<organism evidence="9 10">
    <name type="scientific">Plesiomonas shigelloides</name>
    <name type="common">Aeromonas shigelloides</name>
    <dbReference type="NCBI Taxonomy" id="703"/>
    <lineage>
        <taxon>Bacteria</taxon>
        <taxon>Pseudomonadati</taxon>
        <taxon>Pseudomonadota</taxon>
        <taxon>Gammaproteobacteria</taxon>
        <taxon>Enterobacterales</taxon>
        <taxon>Enterobacteriaceae</taxon>
        <taxon>Plesiomonas</taxon>
    </lineage>
</organism>
<dbReference type="PANTHER" id="PTHR43240:SF20">
    <property type="entry name" value="MEDIUM_LONG-CHAIN ACYL-COA THIOESTERASE YIGI"/>
    <property type="match status" value="1"/>
</dbReference>
<evidence type="ECO:0000313" key="9">
    <source>
        <dbReference type="EMBL" id="MBO1107339.1"/>
    </source>
</evidence>
<comment type="catalytic activity">
    <reaction evidence="3">
        <text>a long-chain fatty acyl-CoA + H2O = a long-chain fatty acid + CoA + H(+)</text>
        <dbReference type="Rhea" id="RHEA:67680"/>
        <dbReference type="ChEBI" id="CHEBI:15377"/>
        <dbReference type="ChEBI" id="CHEBI:15378"/>
        <dbReference type="ChEBI" id="CHEBI:57287"/>
        <dbReference type="ChEBI" id="CHEBI:57560"/>
        <dbReference type="ChEBI" id="CHEBI:83139"/>
    </reaction>
</comment>
<evidence type="ECO:0000259" key="8">
    <source>
        <dbReference type="Pfam" id="PF03061"/>
    </source>
</evidence>
<gene>
    <name evidence="9" type="ORF">J2R62_03730</name>
</gene>
<accession>A0A379CJP7</accession>
<evidence type="ECO:0000256" key="3">
    <source>
        <dbReference type="ARBA" id="ARBA00036002"/>
    </source>
</evidence>
<dbReference type="KEGG" id="pshi:SAMEA2665130_0141"/>
<evidence type="ECO:0000256" key="7">
    <source>
        <dbReference type="ARBA" id="ARBA00048062"/>
    </source>
</evidence>
<dbReference type="Proteomes" id="UP000664658">
    <property type="component" value="Unassembled WGS sequence"/>
</dbReference>
<dbReference type="GO" id="GO:0047617">
    <property type="term" value="F:fatty acyl-CoA hydrolase activity"/>
    <property type="evidence" value="ECO:0007669"/>
    <property type="project" value="UniProtKB-EC"/>
</dbReference>
<dbReference type="InterPro" id="IPR006683">
    <property type="entry name" value="Thioestr_dom"/>
</dbReference>